<evidence type="ECO:0000313" key="2">
    <source>
        <dbReference type="Proteomes" id="UP001323405"/>
    </source>
</evidence>
<sequence>MLEETKNMAYTSPPTLVESRNTFFSAILEVIRQGMQDDGLLEHGEGFQVIPSSKDAIQHLDDDWNVVKVEEAAGYKKGKKKRAAK</sequence>
<organism evidence="1 2">
    <name type="scientific">Podospora pseudocomata</name>
    <dbReference type="NCBI Taxonomy" id="2093779"/>
    <lineage>
        <taxon>Eukaryota</taxon>
        <taxon>Fungi</taxon>
        <taxon>Dikarya</taxon>
        <taxon>Ascomycota</taxon>
        <taxon>Pezizomycotina</taxon>
        <taxon>Sordariomycetes</taxon>
        <taxon>Sordariomycetidae</taxon>
        <taxon>Sordariales</taxon>
        <taxon>Podosporaceae</taxon>
        <taxon>Podospora</taxon>
    </lineage>
</organism>
<proteinExistence type="predicted"/>
<name>A0ABR0GCY0_9PEZI</name>
<reference evidence="1 2" key="1">
    <citation type="journal article" date="2023" name="bioRxiv">
        <title>High-quality genome assemblies of four members of thePodospora anserinaspecies complex.</title>
        <authorList>
            <person name="Ament-Velasquez S.L."/>
            <person name="Vogan A.A."/>
            <person name="Wallerman O."/>
            <person name="Hartmann F."/>
            <person name="Gautier V."/>
            <person name="Silar P."/>
            <person name="Giraud T."/>
            <person name="Johannesson H."/>
        </authorList>
    </citation>
    <scope>NUCLEOTIDE SEQUENCE [LARGE SCALE GENOMIC DNA]</scope>
    <source>
        <strain evidence="1 2">CBS 415.72m</strain>
    </source>
</reference>
<dbReference type="RefSeq" id="XP_062742541.1">
    <property type="nucleotide sequence ID" value="XM_062883982.1"/>
</dbReference>
<dbReference type="Proteomes" id="UP001323405">
    <property type="component" value="Unassembled WGS sequence"/>
</dbReference>
<protein>
    <submittedName>
        <fullName evidence="1">Uncharacterized protein</fullName>
    </submittedName>
</protein>
<accession>A0ABR0GCY0</accession>
<dbReference type="GeneID" id="87903731"/>
<keyword evidence="2" id="KW-1185">Reference proteome</keyword>
<gene>
    <name evidence="1" type="ORF">QC762_0084960</name>
</gene>
<evidence type="ECO:0000313" key="1">
    <source>
        <dbReference type="EMBL" id="KAK4653566.1"/>
    </source>
</evidence>
<dbReference type="EMBL" id="JAFFHA010000007">
    <property type="protein sequence ID" value="KAK4653566.1"/>
    <property type="molecule type" value="Genomic_DNA"/>
</dbReference>
<comment type="caution">
    <text evidence="1">The sequence shown here is derived from an EMBL/GenBank/DDBJ whole genome shotgun (WGS) entry which is preliminary data.</text>
</comment>